<dbReference type="InterPro" id="IPR036188">
    <property type="entry name" value="FAD/NAD-bd_sf"/>
</dbReference>
<accession>A0A540R934</accession>
<dbReference type="EMBL" id="VHIR01000003">
    <property type="protein sequence ID" value="TQE44248.1"/>
    <property type="molecule type" value="Genomic_DNA"/>
</dbReference>
<proteinExistence type="predicted"/>
<evidence type="ECO:0000313" key="2">
    <source>
        <dbReference type="EMBL" id="TQE44248.1"/>
    </source>
</evidence>
<protein>
    <submittedName>
        <fullName evidence="2">FAD/NAD(P)-binding protein</fullName>
    </submittedName>
</protein>
<dbReference type="InterPro" id="IPR052189">
    <property type="entry name" value="L-asp_N-monooxygenase_NS-form"/>
</dbReference>
<dbReference type="Proteomes" id="UP000318080">
    <property type="component" value="Unassembled WGS sequence"/>
</dbReference>
<dbReference type="AlphaFoldDB" id="A0A540R934"/>
<sequence length="632" mass="67803">MPSAAPAIAIVGAGPRGVSLVERLGAYLREPAYAGRAVELHIIDDAQVGSGRIWNTEQTRTLCMNTLAGAVTLFTEPGSTVGAPVLEGPTMFEWIQALRGEEIPAAKAALVERYPAHVPDEFKAELDATVPESNPSRALYGEYIAWVFEVALGELPETATVERHAARAVRLTESDGVDGIELSDGTRIEAATTVIASGWTTPALNAEERALAAAEIEWVAPANPVEQNLSAVPAGEDVLVRGLGMGFFDVMARLTMDRGGRFIEDDSARAGLRYIASGREPRLIVSSGRGYPYLPKSEYHSLPPKANLERLRTTIADNQVEAGSNSLNFGRVLWPALVRDAFAEYYRTLAEVRPEALTVPLAEILATIDEDLPVDQFDATVTPAALEAKLGRATSEPFVLTDWFYPLAGTEGMTREELTAHIATGMERDIAEAVAARRSPLKAGLWAISAGRKPSSIAGSNGRFCWDSRSGSFNQFMALGQMVGSGPPLFRTRELLALVDAGLVTFLGARPALALADGEVTLTAGTKAASASVLIDAWMHGPDVRHRADPLTLSLGERVRPFVDDGQETGSPETTHERRTVHADGAVDERLHVVGIPTYAQWPDTTISPMPGTDPLMLQETDRTAADLLALI</sequence>
<dbReference type="InterPro" id="IPR038732">
    <property type="entry name" value="HpyO/CreE_NAD-binding"/>
</dbReference>
<dbReference type="Pfam" id="PF13454">
    <property type="entry name" value="NAD_binding_9"/>
    <property type="match status" value="1"/>
</dbReference>
<dbReference type="PANTHER" id="PTHR40254:SF1">
    <property type="entry name" value="BLR0577 PROTEIN"/>
    <property type="match status" value="1"/>
</dbReference>
<dbReference type="SUPFAM" id="SSF51905">
    <property type="entry name" value="FAD/NAD(P)-binding domain"/>
    <property type="match status" value="1"/>
</dbReference>
<gene>
    <name evidence="2" type="ORF">EJK80_02790</name>
</gene>
<comment type="caution">
    <text evidence="2">The sequence shown here is derived from an EMBL/GenBank/DDBJ whole genome shotgun (WGS) entry which is preliminary data.</text>
</comment>
<evidence type="ECO:0000259" key="1">
    <source>
        <dbReference type="Pfam" id="PF13454"/>
    </source>
</evidence>
<keyword evidence="3" id="KW-1185">Reference proteome</keyword>
<dbReference type="STRING" id="1686286.GCA_900092335_01333"/>
<dbReference type="PANTHER" id="PTHR40254">
    <property type="entry name" value="BLR0577 PROTEIN"/>
    <property type="match status" value="1"/>
</dbReference>
<evidence type="ECO:0000313" key="3">
    <source>
        <dbReference type="Proteomes" id="UP000318080"/>
    </source>
</evidence>
<name>A0A540R934_9CORY</name>
<reference evidence="2 3" key="1">
    <citation type="submission" date="2019-06" db="EMBL/GenBank/DDBJ databases">
        <title>Draft genome of C. phoceense Strain 272.</title>
        <authorList>
            <person name="Pacheco L.G.C."/>
            <person name="Barberis C.M."/>
            <person name="Almuzara M.N."/>
            <person name="Traglia G.M."/>
            <person name="Santos C.S."/>
            <person name="Rocha D.J.P.G."/>
            <person name="Aguiar E.R.G.R."/>
            <person name="Vay C.A."/>
        </authorList>
    </citation>
    <scope>NUCLEOTIDE SEQUENCE [LARGE SCALE GENOMIC DNA]</scope>
    <source>
        <strain evidence="2 3">272</strain>
    </source>
</reference>
<organism evidence="2 3">
    <name type="scientific">Corynebacterium phoceense</name>
    <dbReference type="NCBI Taxonomy" id="1686286"/>
    <lineage>
        <taxon>Bacteria</taxon>
        <taxon>Bacillati</taxon>
        <taxon>Actinomycetota</taxon>
        <taxon>Actinomycetes</taxon>
        <taxon>Mycobacteriales</taxon>
        <taxon>Corynebacteriaceae</taxon>
        <taxon>Corynebacterium</taxon>
    </lineage>
</organism>
<feature type="domain" description="FAD-dependent urate hydroxylase HpyO/Asp monooxygenase CreE-like FAD/NAD(P)-binding" evidence="1">
    <location>
        <begin position="9"/>
        <end position="198"/>
    </location>
</feature>